<dbReference type="Pfam" id="PF21347">
    <property type="entry name" value="DUF3108_like"/>
    <property type="match status" value="1"/>
</dbReference>
<protein>
    <recommendedName>
        <fullName evidence="2">DUF3108 domain-containing protein</fullName>
    </recommendedName>
</protein>
<organism evidence="3 4">
    <name type="scientific">Niastella caeni</name>
    <dbReference type="NCBI Taxonomy" id="2569763"/>
    <lineage>
        <taxon>Bacteria</taxon>
        <taxon>Pseudomonadati</taxon>
        <taxon>Bacteroidota</taxon>
        <taxon>Chitinophagia</taxon>
        <taxon>Chitinophagales</taxon>
        <taxon>Chitinophagaceae</taxon>
        <taxon>Niastella</taxon>
    </lineage>
</organism>
<dbReference type="InterPro" id="IPR049279">
    <property type="entry name" value="DUF3108-like"/>
</dbReference>
<dbReference type="OrthoDB" id="665223at2"/>
<dbReference type="RefSeq" id="WP_136579099.1">
    <property type="nucleotide sequence ID" value="NZ_STFF01000006.1"/>
</dbReference>
<feature type="signal peptide" evidence="1">
    <location>
        <begin position="1"/>
        <end position="18"/>
    </location>
</feature>
<dbReference type="Proteomes" id="UP000306918">
    <property type="component" value="Unassembled WGS sequence"/>
</dbReference>
<keyword evidence="1" id="KW-0732">Signal</keyword>
<proteinExistence type="predicted"/>
<evidence type="ECO:0000313" key="4">
    <source>
        <dbReference type="Proteomes" id="UP000306918"/>
    </source>
</evidence>
<dbReference type="EMBL" id="STFF01000006">
    <property type="protein sequence ID" value="THU35858.1"/>
    <property type="molecule type" value="Genomic_DNA"/>
</dbReference>
<feature type="domain" description="DUF3108" evidence="2">
    <location>
        <begin position="185"/>
        <end position="253"/>
    </location>
</feature>
<evidence type="ECO:0000313" key="3">
    <source>
        <dbReference type="EMBL" id="THU35858.1"/>
    </source>
</evidence>
<feature type="chain" id="PRO_5020837520" description="DUF3108 domain-containing protein" evidence="1">
    <location>
        <begin position="19"/>
        <end position="256"/>
    </location>
</feature>
<comment type="caution">
    <text evidence="3">The sequence shown here is derived from an EMBL/GenBank/DDBJ whole genome shotgun (WGS) entry which is preliminary data.</text>
</comment>
<reference evidence="3 4" key="1">
    <citation type="submission" date="2019-04" db="EMBL/GenBank/DDBJ databases">
        <title>Niastella caeni sp. nov., isolated from activated sludge.</title>
        <authorList>
            <person name="Sheng M."/>
        </authorList>
    </citation>
    <scope>NUCLEOTIDE SEQUENCE [LARGE SCALE GENOMIC DNA]</scope>
    <source>
        <strain evidence="3 4">HX-2-15</strain>
    </source>
</reference>
<sequence length="256" mass="29576">MKSQLFLLFSLFCVNAFSQTCTNHVLFQKDAKLEYNVYMPDLDVIRGMSSTDLKVSRLVYEVDHVTDSAGSVYSTIIKRGFSIHDENDHFERRIVLQCDSRNLLFPFDFYTADTIYTRDVYPKDRRDKHSYVFAYTPMEDAIAFIVPLVMDGINKLPEGKKQLEQKVKHRYRSETSGLVKRDIDNKINIKSIKLIGKESVKTEAGTFVCYKLYVDSDQKVNKFSMPVKFWLYLNSELGLVKMEGPGGNIELVSIKK</sequence>
<name>A0A4S8HKQ6_9BACT</name>
<dbReference type="Gene3D" id="2.40.360.20">
    <property type="match status" value="1"/>
</dbReference>
<evidence type="ECO:0000256" key="1">
    <source>
        <dbReference type="SAM" id="SignalP"/>
    </source>
</evidence>
<gene>
    <name evidence="3" type="ORF">FAM09_20915</name>
</gene>
<evidence type="ECO:0000259" key="2">
    <source>
        <dbReference type="Pfam" id="PF21347"/>
    </source>
</evidence>
<accession>A0A4S8HKQ6</accession>
<keyword evidence="4" id="KW-1185">Reference proteome</keyword>
<dbReference type="AlphaFoldDB" id="A0A4S8HKQ6"/>